<dbReference type="AlphaFoldDB" id="A0A9X2NC52"/>
<sequence>MNVSPCGHLAPAAGARVCAHLTTDNGPACFRVFTGRGARFDLLCQECADTKEPELLDACVGCFDRAEELAHLGRRGTTEVLLRDRELPGTWTTRPCPVTPLNDRCLVPVPGGWLALTQAGFVRIDDEDQWLLGPVEPAEERDVERFDRPDRPRGPALHASADGRFAAVVSDYGQYGTVVDLTEWVTVLDLDRDWDDNEWTRYPFAFLDGGRFAAATACDRLDVFDAATGRLLTEHADDSGYFFGALLPSPSGRSLLVDGWAWHPVGIPLVIDCAAWLAGDRNLPQLADRGDVWDEPMAWLDEETIALQGLGTERPPLDGVELRAAASGRLIGQFAGPKGRMWAHGGLLYVAAEAGLEVWDPAEGARAGLLEGFAPIAHHDGAFAELRNDQLRIWATVG</sequence>
<protein>
    <submittedName>
        <fullName evidence="1">Uncharacterized protein</fullName>
    </submittedName>
</protein>
<accession>A0A9X2NC52</accession>
<keyword evidence="2" id="KW-1185">Reference proteome</keyword>
<dbReference type="SUPFAM" id="SSF50969">
    <property type="entry name" value="YVTN repeat-like/Quinoprotein amine dehydrogenase"/>
    <property type="match status" value="1"/>
</dbReference>
<gene>
    <name evidence="1" type="ORF">M8542_24920</name>
</gene>
<dbReference type="Proteomes" id="UP001144096">
    <property type="component" value="Unassembled WGS sequence"/>
</dbReference>
<dbReference type="RefSeq" id="WP_257922655.1">
    <property type="nucleotide sequence ID" value="NZ_JAMXQV010000013.1"/>
</dbReference>
<comment type="caution">
    <text evidence="1">The sequence shown here is derived from an EMBL/GenBank/DDBJ whole genome shotgun (WGS) entry which is preliminary data.</text>
</comment>
<name>A0A9X2NC52_9PSEU</name>
<proteinExistence type="predicted"/>
<organism evidence="1 2">
    <name type="scientific">Amycolatopsis iheyensis</name>
    <dbReference type="NCBI Taxonomy" id="2945988"/>
    <lineage>
        <taxon>Bacteria</taxon>
        <taxon>Bacillati</taxon>
        <taxon>Actinomycetota</taxon>
        <taxon>Actinomycetes</taxon>
        <taxon>Pseudonocardiales</taxon>
        <taxon>Pseudonocardiaceae</taxon>
        <taxon>Amycolatopsis</taxon>
    </lineage>
</organism>
<reference evidence="1" key="1">
    <citation type="submission" date="2022-06" db="EMBL/GenBank/DDBJ databases">
        <title>Amycolatopsis iheyaensis sp. nov., a new species of the genus Amycolatopsis isolated from soil in Iheya island, Japan.</title>
        <authorList>
            <person name="Ngamcharungchit C."/>
            <person name="Kanto H."/>
            <person name="Take A."/>
            <person name="Intra B."/>
            <person name="Matsumoto A."/>
            <person name="Panbangred W."/>
            <person name="Inahashi Y."/>
        </authorList>
    </citation>
    <scope>NUCLEOTIDE SEQUENCE</scope>
    <source>
        <strain evidence="1">OK19-0408</strain>
    </source>
</reference>
<dbReference type="InterPro" id="IPR011044">
    <property type="entry name" value="Quino_amine_DH_bsu"/>
</dbReference>
<evidence type="ECO:0000313" key="2">
    <source>
        <dbReference type="Proteomes" id="UP001144096"/>
    </source>
</evidence>
<dbReference type="EMBL" id="JAMXQV010000013">
    <property type="protein sequence ID" value="MCR6486076.1"/>
    <property type="molecule type" value="Genomic_DNA"/>
</dbReference>
<evidence type="ECO:0000313" key="1">
    <source>
        <dbReference type="EMBL" id="MCR6486076.1"/>
    </source>
</evidence>